<name>A0A3P1T9E6_9ACTN</name>
<dbReference type="OrthoDB" id="218750at2"/>
<organism evidence="1 2">
    <name type="scientific">Arachnia propionica</name>
    <dbReference type="NCBI Taxonomy" id="1750"/>
    <lineage>
        <taxon>Bacteria</taxon>
        <taxon>Bacillati</taxon>
        <taxon>Actinomycetota</taxon>
        <taxon>Actinomycetes</taxon>
        <taxon>Propionibacteriales</taxon>
        <taxon>Propionibacteriaceae</taxon>
        <taxon>Arachnia</taxon>
    </lineage>
</organism>
<proteinExistence type="predicted"/>
<evidence type="ECO:0000313" key="1">
    <source>
        <dbReference type="EMBL" id="RRD05950.1"/>
    </source>
</evidence>
<evidence type="ECO:0000313" key="2">
    <source>
        <dbReference type="Proteomes" id="UP000280819"/>
    </source>
</evidence>
<accession>A0A3P1T9E6</accession>
<gene>
    <name evidence="1" type="ORF">EII34_04490</name>
</gene>
<dbReference type="AlphaFoldDB" id="A0A3P1T9E6"/>
<dbReference type="Proteomes" id="UP000280819">
    <property type="component" value="Unassembled WGS sequence"/>
</dbReference>
<comment type="caution">
    <text evidence="1">The sequence shown here is derived from an EMBL/GenBank/DDBJ whole genome shotgun (WGS) entry which is preliminary data.</text>
</comment>
<dbReference type="EMBL" id="RQZG01000004">
    <property type="protein sequence ID" value="RRD05950.1"/>
    <property type="molecule type" value="Genomic_DNA"/>
</dbReference>
<sequence length="1204" mass="132700">MIDNIRTADLGGVSTAPVADTVPAQARTYRHPTLSDRQIVRLVREPLAEVEDLSLAVLGLHHTASAPVDHIRTRAVGFPAWPILTDPANARHALNLVGDLQQANHLAGSRPGAAKRMLDELVAGLSASAPHFLPTFLEEAARIFLAHDNRTYATQYFAKAREAERTHDIAIDEERHHHALLEFALAGALGAQELTAESTSLLQRLNPTDALERFIQLNIDRVRAGLPPHAGLATDIKRLVKAAGADQQEIDERVLNALLPAASIGNAPRAFWNSHLAALTSLARHNPALKDRLFTLTPDGVTTADWLPVLEATGVADELRAGDRDVLDWIQRFITKECRGRRDDFPAGLSRFIRALPSQAGRTLELTLRYFDVKPELLDAALSLECRVQIHNPSTWSYDFRLWEWVCDDRRSDLSHLAASEYADTAARGLEDVIRDHLSIVLAHEGSRQLLHRWARTRLTADSTAADFALELERLAGLYSPRARTELAEELSEFEAFADPAELTAKAIRDTRGSTRMRPIRAEDVADLLATLPDWSPEEPKKLPKPVIAAAERLLGTTDPALTVTVGWLALRINRQVQQLRQLQAASTVEADGTFSGWAPSKDAVAWVNDGRVYGRDDLRMLNAILAGQASARIHSGRIGQLQLMHPELFLAGVCRPFASRELIEGAAAALGAVRDSGLHRPESVLFTFRQPASRDDTLDVGDVVETATGPGLVLGFEGPDLTLFAVCLSPGGAIPAEVDGFVTAPHSRSSGVNLDDHVAAFMILLEDGAPPWDPTAPERFAEATGWPLPAAKIFLAGMPNMESWDHNWLPKQVREFLGLKVAEAAAAKDFLQDLGTTVLVDLLSTGVADPMRVARDGLDVDAMIARWQEHHAASVTLPEAIITEAERSFPYGGGSGVRQLTANDADLTLTTHWLWLATQLPLQDPLRPWLADRLDHMISTSKRAQYSHMVGTASPDRNRIRAILGLPGFEQAPAGTIAHVGPWCITHCDDHDDIVFDPNLVENWDLELDRARAMPKGFSEAADIADLAAVAAGHFAPIQDWLRTPGHGWPQDPLASTPDLVTDVQQTLDLPEDSARYWLQLLTLHNPTDKNIHHWNNWKKTQRLKAAQPLIEAGLVIEATRPRAGRTLFLPGAWIEARSPHLPLETWKTPLYHLENTPKVKPPFEVVLPLIPLPQLFTDAWRRYREGHIPGHDDQTTERHHTR</sequence>
<protein>
    <submittedName>
        <fullName evidence="1">Uncharacterized protein</fullName>
    </submittedName>
</protein>
<reference evidence="1 2" key="1">
    <citation type="submission" date="2018-11" db="EMBL/GenBank/DDBJ databases">
        <title>Genomes From Bacteria Associated with the Canine Oral Cavity: a Test Case for Automated Genome-Based Taxonomic Assignment.</title>
        <authorList>
            <person name="Coil D.A."/>
            <person name="Jospin G."/>
            <person name="Darling A.E."/>
            <person name="Wallis C."/>
            <person name="Davis I.J."/>
            <person name="Harris S."/>
            <person name="Eisen J.A."/>
            <person name="Holcombe L.J."/>
            <person name="O'Flynn C."/>
        </authorList>
    </citation>
    <scope>NUCLEOTIDE SEQUENCE [LARGE SCALE GENOMIC DNA]</scope>
    <source>
        <strain evidence="1 2">OH887_COT-365</strain>
    </source>
</reference>
<dbReference type="RefSeq" id="WP_124843370.1">
    <property type="nucleotide sequence ID" value="NZ_RQZG01000004.1"/>
</dbReference>